<dbReference type="SMART" id="SM00184">
    <property type="entry name" value="RING"/>
    <property type="match status" value="1"/>
</dbReference>
<evidence type="ECO:0000313" key="25">
    <source>
        <dbReference type="Proteomes" id="UP000606974"/>
    </source>
</evidence>
<feature type="transmembrane region" description="Helical" evidence="21">
    <location>
        <begin position="382"/>
        <end position="405"/>
    </location>
</feature>
<evidence type="ECO:0000259" key="23">
    <source>
        <dbReference type="PROSITE" id="PS50089"/>
    </source>
</evidence>
<comment type="subcellular location">
    <subcellularLocation>
        <location evidence="2">Endomembrane system</location>
        <topology evidence="2">Multi-pass membrane protein</topology>
    </subcellularLocation>
</comment>
<evidence type="ECO:0000256" key="19">
    <source>
        <dbReference type="PROSITE-ProRule" id="PRU00175"/>
    </source>
</evidence>
<dbReference type="EMBL" id="JAACFV010000206">
    <property type="protein sequence ID" value="KAF7502962.1"/>
    <property type="molecule type" value="Genomic_DNA"/>
</dbReference>
<keyword evidence="6 21" id="KW-0812">Transmembrane</keyword>
<evidence type="ECO:0000256" key="2">
    <source>
        <dbReference type="ARBA" id="ARBA00004127"/>
    </source>
</evidence>
<dbReference type="GO" id="GO:0008270">
    <property type="term" value="F:zinc ion binding"/>
    <property type="evidence" value="ECO:0007669"/>
    <property type="project" value="UniProtKB-KW"/>
</dbReference>
<comment type="function">
    <text evidence="14">Catalytic component of the DSC E3 ubiquitin ligase complex which is required for the srbA transcriptional activator proteolytic cleavage to release the soluble transcription factor from the membrane in low oxygen or sterol conditions. Required for growth during hypoxia and triazole drug susceptibility, as well as for virulence in a murine model of invasive pulmonary aspergillosis (IPA).</text>
</comment>
<evidence type="ECO:0000256" key="9">
    <source>
        <dbReference type="ARBA" id="ARBA00022771"/>
    </source>
</evidence>
<dbReference type="EC" id="2.3.2.27" evidence="4"/>
<feature type="transmembrane region" description="Helical" evidence="21">
    <location>
        <begin position="449"/>
        <end position="468"/>
    </location>
</feature>
<accession>A0A8H7DYQ9</accession>
<evidence type="ECO:0000256" key="6">
    <source>
        <dbReference type="ARBA" id="ARBA00022692"/>
    </source>
</evidence>
<keyword evidence="5" id="KW-0808">Transferase</keyword>
<gene>
    <name evidence="24" type="ORF">GJ744_004776</name>
</gene>
<dbReference type="GO" id="GO:0043161">
    <property type="term" value="P:proteasome-mediated ubiquitin-dependent protein catabolic process"/>
    <property type="evidence" value="ECO:0007669"/>
    <property type="project" value="TreeGrafter"/>
</dbReference>
<feature type="compositionally biased region" description="Polar residues" evidence="20">
    <location>
        <begin position="492"/>
        <end position="523"/>
    </location>
</feature>
<evidence type="ECO:0000256" key="4">
    <source>
        <dbReference type="ARBA" id="ARBA00012483"/>
    </source>
</evidence>
<evidence type="ECO:0000256" key="5">
    <source>
        <dbReference type="ARBA" id="ARBA00022679"/>
    </source>
</evidence>
<evidence type="ECO:0000256" key="14">
    <source>
        <dbReference type="ARBA" id="ARBA00056116"/>
    </source>
</evidence>
<dbReference type="GO" id="GO:0012505">
    <property type="term" value="C:endomembrane system"/>
    <property type="evidence" value="ECO:0007669"/>
    <property type="project" value="UniProtKB-SubCell"/>
</dbReference>
<evidence type="ECO:0000256" key="16">
    <source>
        <dbReference type="ARBA" id="ARBA00071072"/>
    </source>
</evidence>
<evidence type="ECO:0000256" key="7">
    <source>
        <dbReference type="ARBA" id="ARBA00022723"/>
    </source>
</evidence>
<evidence type="ECO:0000256" key="10">
    <source>
        <dbReference type="ARBA" id="ARBA00022786"/>
    </source>
</evidence>
<dbReference type="GO" id="GO:0044695">
    <property type="term" value="C:Dsc E3 ubiquitin ligase complex"/>
    <property type="evidence" value="ECO:0007669"/>
    <property type="project" value="TreeGrafter"/>
</dbReference>
<dbReference type="Gene3D" id="3.30.40.10">
    <property type="entry name" value="Zinc/RING finger domain, C3HC4 (zinc finger)"/>
    <property type="match status" value="1"/>
</dbReference>
<dbReference type="UniPathway" id="UPA00143"/>
<dbReference type="InterPro" id="IPR024766">
    <property type="entry name" value="Znf_RING_H2"/>
</dbReference>
<comment type="subunit">
    <text evidence="15">Component of the DSC E3 ubiquitin ligase complex composed of dscA, dscB, dscC and dscD.</text>
</comment>
<feature type="transmembrane region" description="Helical" evidence="21">
    <location>
        <begin position="426"/>
        <end position="443"/>
    </location>
</feature>
<comment type="pathway">
    <text evidence="3">Protein modification; protein ubiquitination.</text>
</comment>
<feature type="chain" id="PRO_5034456943" description="DSC E3 ubiquitin ligase complex subunit A" evidence="22">
    <location>
        <begin position="24"/>
        <end position="830"/>
    </location>
</feature>
<evidence type="ECO:0000256" key="1">
    <source>
        <dbReference type="ARBA" id="ARBA00000900"/>
    </source>
</evidence>
<dbReference type="InterPro" id="IPR050731">
    <property type="entry name" value="HRD1_E3_ubiq-ligases"/>
</dbReference>
<reference evidence="24" key="1">
    <citation type="submission" date="2020-02" db="EMBL/GenBank/DDBJ databases">
        <authorList>
            <person name="Palmer J.M."/>
        </authorList>
    </citation>
    <scope>NUCLEOTIDE SEQUENCE</scope>
    <source>
        <strain evidence="24">EPUS1.4</strain>
        <tissue evidence="24">Thallus</tissue>
    </source>
</reference>
<feature type="domain" description="RING-type" evidence="23">
    <location>
        <begin position="763"/>
        <end position="824"/>
    </location>
</feature>
<dbReference type="FunFam" id="3.30.40.10:FF:000626">
    <property type="entry name" value="Transmembrane ubiquitin ligase 1"/>
    <property type="match status" value="1"/>
</dbReference>
<keyword evidence="13 21" id="KW-0472">Membrane</keyword>
<dbReference type="SUPFAM" id="SSF57850">
    <property type="entry name" value="RING/U-box"/>
    <property type="match status" value="1"/>
</dbReference>
<keyword evidence="7" id="KW-0479">Metal-binding</keyword>
<keyword evidence="11" id="KW-0862">Zinc</keyword>
<dbReference type="GO" id="GO:0061630">
    <property type="term" value="F:ubiquitin protein ligase activity"/>
    <property type="evidence" value="ECO:0007669"/>
    <property type="project" value="UniProtKB-EC"/>
</dbReference>
<evidence type="ECO:0000256" key="12">
    <source>
        <dbReference type="ARBA" id="ARBA00022989"/>
    </source>
</evidence>
<dbReference type="PANTHER" id="PTHR22763">
    <property type="entry name" value="RING ZINC FINGER PROTEIN"/>
    <property type="match status" value="1"/>
</dbReference>
<dbReference type="OrthoDB" id="9984778at2759"/>
<evidence type="ECO:0000256" key="13">
    <source>
        <dbReference type="ARBA" id="ARBA00023136"/>
    </source>
</evidence>
<evidence type="ECO:0000256" key="20">
    <source>
        <dbReference type="SAM" id="MobiDB-lite"/>
    </source>
</evidence>
<sequence length="830" mass="92883">MEPQRAVLLIFLILFFLFSPDTSQPSRTQRAGIYTQILRQHEALENLRNASYGQLVRANNGKNNATSFGDPNGFSWDLLPEVQKRARAQYLRLFLGTERVTENDVAVGSEQAYEVAARSSLPLYQNVSGTIKGNFVRQPVTGPMHTPSNLTSLVLEDRSVIKEFWRNVTESEGGLTLRIFEEDKDGTTDLAVKEISADAAVQTESAPGSGWEMKLYGVHYPKSGSIILTTTSEKFPGIFTLPHLALIRDDFENAQELLNRSLSKTLSDRQRSNADDLTLPWMSKAGAESTSIFSAPSCEYIVYLQQQPVPLQKLSLNPLQQIQILMQIEKELRFPEGAPVPEAPPMAFSAVIFSPDCGFILESREGLDPTKSYFLSGPKIEAFWTLIRQLLLALLIVLGLQITLLKRQMDEASTPSMRSRTSYHSIAIMAMADGLMLATLIAVSMVNDIGFLILTSAGFLCFFNFAFFEMKFIYDIWLVQVGHQRRDAEGRSAQQANADVQNSTTTQPSSDESPLQPSAQVASDPSRLPLPVTTSRSIDLGATPIILPPDQDIEAVTEGDTTQNAATADTNPRARTHVDFQTLYSRFYFSMLVLVFFSLWAFSWPTALRSAYANVLCFTYLSFWVPQIYRNVMRNCRHAFTWEYIIGISILRLVPVLYCYLNSSNTLSIETDPHAGVVLAGWVFLQVLTLAIQQFLGPRLFVKESWCPPAYDYHPLLQSDLDDVEAGSLLPIGFLASASEAKEKEEDSTKDKLSSKNLKIFDCAICMNEIEVPVIPSKETAKRSKLGASWLGRRTYMVTPCRHIFHSECLEGWMRLRLVCPICRESLPPL</sequence>
<evidence type="ECO:0000256" key="3">
    <source>
        <dbReference type="ARBA" id="ARBA00004906"/>
    </source>
</evidence>
<keyword evidence="9 19" id="KW-0863">Zinc-finger</keyword>
<evidence type="ECO:0000256" key="15">
    <source>
        <dbReference type="ARBA" id="ARBA00063126"/>
    </source>
</evidence>
<evidence type="ECO:0000256" key="22">
    <source>
        <dbReference type="SAM" id="SignalP"/>
    </source>
</evidence>
<dbReference type="PANTHER" id="PTHR22763:SF162">
    <property type="entry name" value="TRANSMEMBRANE E3 UBIQUITIN-PROTEIN LIGASE 1"/>
    <property type="match status" value="1"/>
</dbReference>
<evidence type="ECO:0000313" key="24">
    <source>
        <dbReference type="EMBL" id="KAF7502962.1"/>
    </source>
</evidence>
<dbReference type="InterPro" id="IPR021319">
    <property type="entry name" value="DUF2921"/>
</dbReference>
<dbReference type="InterPro" id="IPR001841">
    <property type="entry name" value="Znf_RING"/>
</dbReference>
<evidence type="ECO:0000256" key="17">
    <source>
        <dbReference type="ARBA" id="ARBA00077885"/>
    </source>
</evidence>
<name>A0A8H7DYQ9_9EURO</name>
<dbReference type="Pfam" id="PF11145">
    <property type="entry name" value="DUF2921"/>
    <property type="match status" value="2"/>
</dbReference>
<dbReference type="InterPro" id="IPR013083">
    <property type="entry name" value="Znf_RING/FYVE/PHD"/>
</dbReference>
<protein>
    <recommendedName>
        <fullName evidence="16">DSC E3 ubiquitin ligase complex subunit A</fullName>
        <ecNumber evidence="4">2.3.2.27</ecNumber>
    </recommendedName>
    <alternativeName>
        <fullName evidence="17">Defective for SREBP cleavage protein A</fullName>
    </alternativeName>
    <alternativeName>
        <fullName evidence="18">RING-type E3 ubiquitin transferase dscA</fullName>
    </alternativeName>
</protein>
<dbReference type="GO" id="GO:0016567">
    <property type="term" value="P:protein ubiquitination"/>
    <property type="evidence" value="ECO:0007669"/>
    <property type="project" value="UniProtKB-UniPathway"/>
</dbReference>
<comment type="caution">
    <text evidence="24">The sequence shown here is derived from an EMBL/GenBank/DDBJ whole genome shotgun (WGS) entry which is preliminary data.</text>
</comment>
<keyword evidence="8 22" id="KW-0732">Signal</keyword>
<dbReference type="AlphaFoldDB" id="A0A8H7DYQ9"/>
<comment type="catalytic activity">
    <reaction evidence="1">
        <text>S-ubiquitinyl-[E2 ubiquitin-conjugating enzyme]-L-cysteine + [acceptor protein]-L-lysine = [E2 ubiquitin-conjugating enzyme]-L-cysteine + N(6)-ubiquitinyl-[acceptor protein]-L-lysine.</text>
        <dbReference type="EC" id="2.3.2.27"/>
    </reaction>
</comment>
<keyword evidence="10" id="KW-0833">Ubl conjugation pathway</keyword>
<keyword evidence="25" id="KW-1185">Reference proteome</keyword>
<evidence type="ECO:0000256" key="8">
    <source>
        <dbReference type="ARBA" id="ARBA00022729"/>
    </source>
</evidence>
<evidence type="ECO:0000256" key="21">
    <source>
        <dbReference type="SAM" id="Phobius"/>
    </source>
</evidence>
<feature type="transmembrane region" description="Helical" evidence="21">
    <location>
        <begin position="641"/>
        <end position="663"/>
    </location>
</feature>
<dbReference type="Proteomes" id="UP000606974">
    <property type="component" value="Unassembled WGS sequence"/>
</dbReference>
<dbReference type="PROSITE" id="PS50089">
    <property type="entry name" value="ZF_RING_2"/>
    <property type="match status" value="1"/>
</dbReference>
<dbReference type="Pfam" id="PF12678">
    <property type="entry name" value="zf-rbx1"/>
    <property type="match status" value="1"/>
</dbReference>
<organism evidence="24 25">
    <name type="scientific">Endocarpon pusillum</name>
    <dbReference type="NCBI Taxonomy" id="364733"/>
    <lineage>
        <taxon>Eukaryota</taxon>
        <taxon>Fungi</taxon>
        <taxon>Dikarya</taxon>
        <taxon>Ascomycota</taxon>
        <taxon>Pezizomycotina</taxon>
        <taxon>Eurotiomycetes</taxon>
        <taxon>Chaetothyriomycetidae</taxon>
        <taxon>Verrucariales</taxon>
        <taxon>Verrucariaceae</taxon>
        <taxon>Endocarpon</taxon>
    </lineage>
</organism>
<feature type="transmembrane region" description="Helical" evidence="21">
    <location>
        <begin position="675"/>
        <end position="696"/>
    </location>
</feature>
<feature type="region of interest" description="Disordered" evidence="20">
    <location>
        <begin position="489"/>
        <end position="529"/>
    </location>
</feature>
<keyword evidence="12 21" id="KW-1133">Transmembrane helix</keyword>
<feature type="signal peptide" evidence="22">
    <location>
        <begin position="1"/>
        <end position="23"/>
    </location>
</feature>
<evidence type="ECO:0000256" key="11">
    <source>
        <dbReference type="ARBA" id="ARBA00022833"/>
    </source>
</evidence>
<evidence type="ECO:0000256" key="18">
    <source>
        <dbReference type="ARBA" id="ARBA00082128"/>
    </source>
</evidence>
<feature type="transmembrane region" description="Helical" evidence="21">
    <location>
        <begin position="583"/>
        <end position="604"/>
    </location>
</feature>
<proteinExistence type="predicted"/>